<accession>A0ABU9IYC9</accession>
<keyword evidence="2" id="KW-1185">Reference proteome</keyword>
<organism evidence="1 2">
    <name type="scientific">Pseudoxanthomonas putridarboris</name>
    <dbReference type="NCBI Taxonomy" id="752605"/>
    <lineage>
        <taxon>Bacteria</taxon>
        <taxon>Pseudomonadati</taxon>
        <taxon>Pseudomonadota</taxon>
        <taxon>Gammaproteobacteria</taxon>
        <taxon>Lysobacterales</taxon>
        <taxon>Lysobacteraceae</taxon>
        <taxon>Pseudoxanthomonas</taxon>
    </lineage>
</organism>
<dbReference type="EMBL" id="JBBWWT010000002">
    <property type="protein sequence ID" value="MEL1263661.1"/>
    <property type="molecule type" value="Genomic_DNA"/>
</dbReference>
<dbReference type="RefSeq" id="WP_341724855.1">
    <property type="nucleotide sequence ID" value="NZ_JBBWWT010000002.1"/>
</dbReference>
<reference evidence="1 2" key="1">
    <citation type="submission" date="2024-04" db="EMBL/GenBank/DDBJ databases">
        <title>Draft genome sequence of Pseudoxanthomonas putridarboris WD12.</title>
        <authorList>
            <person name="Oh J."/>
        </authorList>
    </citation>
    <scope>NUCLEOTIDE SEQUENCE [LARGE SCALE GENOMIC DNA]</scope>
    <source>
        <strain evidence="1 2">WD12</strain>
    </source>
</reference>
<protein>
    <submittedName>
        <fullName evidence="1">EF-hand domain-containing protein</fullName>
    </submittedName>
</protein>
<comment type="caution">
    <text evidence="1">The sequence shown here is derived from an EMBL/GenBank/DDBJ whole genome shotgun (WGS) entry which is preliminary data.</text>
</comment>
<sequence length="111" mass="12053">MAGFPTPAARPRFSLRRKVLLGFVAVLLAAMAWLHFTGAAGTHGISSEDMDWNGDGTVTESEIAQAFYAVVVKQTKEGPRQCNTFAWRRNGETIRMDCKTVFDAGAASGKE</sequence>
<gene>
    <name evidence="1" type="ORF">AAD027_04630</name>
</gene>
<evidence type="ECO:0000313" key="2">
    <source>
        <dbReference type="Proteomes" id="UP001459204"/>
    </source>
</evidence>
<proteinExistence type="predicted"/>
<evidence type="ECO:0000313" key="1">
    <source>
        <dbReference type="EMBL" id="MEL1263661.1"/>
    </source>
</evidence>
<name>A0ABU9IYC9_9GAMM</name>
<dbReference type="Proteomes" id="UP001459204">
    <property type="component" value="Unassembled WGS sequence"/>
</dbReference>